<comment type="caution">
    <text evidence="1">The sequence shown here is derived from an EMBL/GenBank/DDBJ whole genome shotgun (WGS) entry which is preliminary data.</text>
</comment>
<dbReference type="PANTHER" id="PTHR36484">
    <property type="entry name" value="OS01G0558700 PROTEIN"/>
    <property type="match status" value="1"/>
</dbReference>
<sequence>ISLIKELDTIHSFIIRLVLTVPHFLSQTILAADHTAAMSVKKSESLNGSNAVAKLKGQKPSKRRHFERCFSSVELTMEPGKQLKDMDSNKLKAEIKRWAKAVVAYARQVSGRFGKSQG</sequence>
<evidence type="ECO:0000313" key="2">
    <source>
        <dbReference type="Proteomes" id="UP000289340"/>
    </source>
</evidence>
<evidence type="ECO:0000313" key="1">
    <source>
        <dbReference type="EMBL" id="RZB97797.1"/>
    </source>
</evidence>
<accession>A0A445JHA8</accession>
<gene>
    <name evidence="1" type="ORF">D0Y65_021051</name>
</gene>
<feature type="non-terminal residue" evidence="1">
    <location>
        <position position="1"/>
    </location>
</feature>
<dbReference type="AlphaFoldDB" id="A0A445JHA8"/>
<keyword evidence="2" id="KW-1185">Reference proteome</keyword>
<protein>
    <submittedName>
        <fullName evidence="1">Uncharacterized protein</fullName>
    </submittedName>
</protein>
<reference evidence="1 2" key="1">
    <citation type="submission" date="2018-09" db="EMBL/GenBank/DDBJ databases">
        <title>A high-quality reference genome of wild soybean provides a powerful tool to mine soybean genomes.</title>
        <authorList>
            <person name="Xie M."/>
            <person name="Chung C.Y.L."/>
            <person name="Li M.-W."/>
            <person name="Wong F.-L."/>
            <person name="Chan T.-F."/>
            <person name="Lam H.-M."/>
        </authorList>
    </citation>
    <scope>NUCLEOTIDE SEQUENCE [LARGE SCALE GENOMIC DNA]</scope>
    <source>
        <strain evidence="2">cv. W05</strain>
        <tissue evidence="1">Hypocotyl of etiolated seedlings</tissue>
    </source>
</reference>
<dbReference type="Proteomes" id="UP000289340">
    <property type="component" value="Chromosome 8"/>
</dbReference>
<organism evidence="1 2">
    <name type="scientific">Glycine soja</name>
    <name type="common">Wild soybean</name>
    <dbReference type="NCBI Taxonomy" id="3848"/>
    <lineage>
        <taxon>Eukaryota</taxon>
        <taxon>Viridiplantae</taxon>
        <taxon>Streptophyta</taxon>
        <taxon>Embryophyta</taxon>
        <taxon>Tracheophyta</taxon>
        <taxon>Spermatophyta</taxon>
        <taxon>Magnoliopsida</taxon>
        <taxon>eudicotyledons</taxon>
        <taxon>Gunneridae</taxon>
        <taxon>Pentapetalae</taxon>
        <taxon>rosids</taxon>
        <taxon>fabids</taxon>
        <taxon>Fabales</taxon>
        <taxon>Fabaceae</taxon>
        <taxon>Papilionoideae</taxon>
        <taxon>50 kb inversion clade</taxon>
        <taxon>NPAAA clade</taxon>
        <taxon>indigoferoid/millettioid clade</taxon>
        <taxon>Phaseoleae</taxon>
        <taxon>Glycine</taxon>
        <taxon>Glycine subgen. Soja</taxon>
    </lineage>
</organism>
<proteinExistence type="predicted"/>
<dbReference type="PANTHER" id="PTHR36484:SF2">
    <property type="entry name" value="OS01G0558700 PROTEIN"/>
    <property type="match status" value="1"/>
</dbReference>
<name>A0A445JHA8_GLYSO</name>
<dbReference type="EMBL" id="QZWG01000008">
    <property type="protein sequence ID" value="RZB97797.1"/>
    <property type="molecule type" value="Genomic_DNA"/>
</dbReference>